<protein>
    <submittedName>
        <fullName evidence="2">DUF6326 family protein</fullName>
    </submittedName>
</protein>
<organism evidence="2 3">
    <name type="scientific">Chryseobacterium kwangjuense</name>
    <dbReference type="NCBI Taxonomy" id="267125"/>
    <lineage>
        <taxon>Bacteria</taxon>
        <taxon>Pseudomonadati</taxon>
        <taxon>Bacteroidota</taxon>
        <taxon>Flavobacteriia</taxon>
        <taxon>Flavobacteriales</taxon>
        <taxon>Weeksellaceae</taxon>
        <taxon>Chryseobacterium group</taxon>
        <taxon>Chryseobacterium</taxon>
    </lineage>
</organism>
<dbReference type="Pfam" id="PF19851">
    <property type="entry name" value="DUF6326"/>
    <property type="match status" value="1"/>
</dbReference>
<dbReference type="EMBL" id="JBJXVJ010000002">
    <property type="protein sequence ID" value="MFN1217538.1"/>
    <property type="molecule type" value="Genomic_DNA"/>
</dbReference>
<accession>A0ABW9K5U6</accession>
<reference evidence="2 3" key="1">
    <citation type="submission" date="2024-12" db="EMBL/GenBank/DDBJ databases">
        <title>Draft genome sequence of Chryseobacterium kwangjuense AG447.</title>
        <authorList>
            <person name="Cheptsov V.S."/>
            <person name="Belov A."/>
            <person name="Zavarzina A.G."/>
        </authorList>
    </citation>
    <scope>NUCLEOTIDE SEQUENCE [LARGE SCALE GENOMIC DNA]</scope>
    <source>
        <strain evidence="2 3">AG447</strain>
    </source>
</reference>
<evidence type="ECO:0000256" key="1">
    <source>
        <dbReference type="SAM" id="Phobius"/>
    </source>
</evidence>
<keyword evidence="1" id="KW-1133">Transmembrane helix</keyword>
<dbReference type="InterPro" id="IPR046289">
    <property type="entry name" value="DUF6326"/>
</dbReference>
<evidence type="ECO:0000313" key="3">
    <source>
        <dbReference type="Proteomes" id="UP001634154"/>
    </source>
</evidence>
<feature type="transmembrane region" description="Helical" evidence="1">
    <location>
        <begin position="86"/>
        <end position="107"/>
    </location>
</feature>
<feature type="transmembrane region" description="Helical" evidence="1">
    <location>
        <begin position="59"/>
        <end position="79"/>
    </location>
</feature>
<keyword evidence="1" id="KW-0812">Transmembrane</keyword>
<comment type="caution">
    <text evidence="2">The sequence shown here is derived from an EMBL/GenBank/DDBJ whole genome shotgun (WGS) entry which is preliminary data.</text>
</comment>
<keyword evidence="1" id="KW-0472">Membrane</keyword>
<name>A0ABW9K5U6_9FLAO</name>
<gene>
    <name evidence="2" type="ORF">ACKW6Q_11270</name>
</gene>
<dbReference type="Proteomes" id="UP001634154">
    <property type="component" value="Unassembled WGS sequence"/>
</dbReference>
<keyword evidence="3" id="KW-1185">Reference proteome</keyword>
<proteinExistence type="predicted"/>
<evidence type="ECO:0000313" key="2">
    <source>
        <dbReference type="EMBL" id="MFN1217538.1"/>
    </source>
</evidence>
<feature type="transmembrane region" description="Helical" evidence="1">
    <location>
        <begin position="113"/>
        <end position="133"/>
    </location>
</feature>
<feature type="transmembrane region" description="Helical" evidence="1">
    <location>
        <begin position="12"/>
        <end position="32"/>
    </location>
</feature>
<dbReference type="RefSeq" id="WP_409356747.1">
    <property type="nucleotide sequence ID" value="NZ_JBJXVJ010000002.1"/>
</dbReference>
<sequence>MNTSTKFEDTKVNIRIILSGLWAAVTLCYLYGDYFELYVPQKAKGLVEGTNLLDTPVKLFIAAFALSLPAVMVFLSLILKPQINRILNIVLGVFFTAVMLLIAVTSLTAWRAFYVFLALVESFITILIVVYAWKWKRV</sequence>